<evidence type="ECO:0000313" key="3">
    <source>
        <dbReference type="Proteomes" id="UP000299102"/>
    </source>
</evidence>
<gene>
    <name evidence="2" type="primary">CCAP-R</name>
    <name evidence="2" type="ORF">EVAR_5785_1</name>
</gene>
<keyword evidence="3" id="KW-1185">Reference proteome</keyword>
<proteinExistence type="predicted"/>
<organism evidence="2 3">
    <name type="scientific">Eumeta variegata</name>
    <name type="common">Bagworm moth</name>
    <name type="synonym">Eumeta japonica</name>
    <dbReference type="NCBI Taxonomy" id="151549"/>
    <lineage>
        <taxon>Eukaryota</taxon>
        <taxon>Metazoa</taxon>
        <taxon>Ecdysozoa</taxon>
        <taxon>Arthropoda</taxon>
        <taxon>Hexapoda</taxon>
        <taxon>Insecta</taxon>
        <taxon>Pterygota</taxon>
        <taxon>Neoptera</taxon>
        <taxon>Endopterygota</taxon>
        <taxon>Lepidoptera</taxon>
        <taxon>Glossata</taxon>
        <taxon>Ditrysia</taxon>
        <taxon>Tineoidea</taxon>
        <taxon>Psychidae</taxon>
        <taxon>Oiketicinae</taxon>
        <taxon>Eumeta</taxon>
    </lineage>
</organism>
<dbReference type="AlphaFoldDB" id="A0A4C1T7A8"/>
<feature type="transmembrane region" description="Helical" evidence="1">
    <location>
        <begin position="60"/>
        <end position="81"/>
    </location>
</feature>
<protein>
    <submittedName>
        <fullName evidence="2">Cardioacceleratory peptide receptor</fullName>
    </submittedName>
</protein>
<reference evidence="2 3" key="1">
    <citation type="journal article" date="2019" name="Commun. Biol.">
        <title>The bagworm genome reveals a unique fibroin gene that provides high tensile strength.</title>
        <authorList>
            <person name="Kono N."/>
            <person name="Nakamura H."/>
            <person name="Ohtoshi R."/>
            <person name="Tomita M."/>
            <person name="Numata K."/>
            <person name="Arakawa K."/>
        </authorList>
    </citation>
    <scope>NUCLEOTIDE SEQUENCE [LARGE SCALE GENOMIC DNA]</scope>
</reference>
<dbReference type="EMBL" id="BGZK01000035">
    <property type="protein sequence ID" value="GBP09358.1"/>
    <property type="molecule type" value="Genomic_DNA"/>
</dbReference>
<sequence length="141" mass="15851">MEPDIVKEEFELLQTTNRPYITAPYGVSFNETPSNASTNLSVGQENLNLYYFYDSVQFTVMWSLFAAIVVGNSSVIAALLCTNARKSRMNFFIMQLAIAVTQYTIEFEFEGQKVCEPTESWSSLLMDSRKSRGVTGELLAS</sequence>
<dbReference type="Proteomes" id="UP000299102">
    <property type="component" value="Unassembled WGS sequence"/>
</dbReference>
<name>A0A4C1T7A8_EUMVA</name>
<keyword evidence="2" id="KW-0675">Receptor</keyword>
<keyword evidence="1" id="KW-0812">Transmembrane</keyword>
<keyword evidence="1" id="KW-0472">Membrane</keyword>
<keyword evidence="1" id="KW-1133">Transmembrane helix</keyword>
<comment type="caution">
    <text evidence="2">The sequence shown here is derived from an EMBL/GenBank/DDBJ whole genome shotgun (WGS) entry which is preliminary data.</text>
</comment>
<dbReference type="STRING" id="151549.A0A4C1T7A8"/>
<accession>A0A4C1T7A8</accession>
<evidence type="ECO:0000313" key="2">
    <source>
        <dbReference type="EMBL" id="GBP09358.1"/>
    </source>
</evidence>
<evidence type="ECO:0000256" key="1">
    <source>
        <dbReference type="SAM" id="Phobius"/>
    </source>
</evidence>
<dbReference type="Gene3D" id="1.20.1070.10">
    <property type="entry name" value="Rhodopsin 7-helix transmembrane proteins"/>
    <property type="match status" value="1"/>
</dbReference>
<dbReference type="SUPFAM" id="SSF81321">
    <property type="entry name" value="Family A G protein-coupled receptor-like"/>
    <property type="match status" value="1"/>
</dbReference>
<dbReference type="OrthoDB" id="5987909at2759"/>